<evidence type="ECO:0000256" key="2">
    <source>
        <dbReference type="ARBA" id="ARBA00022741"/>
    </source>
</evidence>
<keyword evidence="1" id="KW-0813">Transport</keyword>
<dbReference type="Gene3D" id="3.40.50.300">
    <property type="entry name" value="P-loop containing nucleotide triphosphate hydrolases"/>
    <property type="match status" value="1"/>
</dbReference>
<dbReference type="InterPro" id="IPR003439">
    <property type="entry name" value="ABC_transporter-like_ATP-bd"/>
</dbReference>
<comment type="caution">
    <text evidence="5">The sequence shown here is derived from an EMBL/GenBank/DDBJ whole genome shotgun (WGS) entry which is preliminary data.</text>
</comment>
<protein>
    <submittedName>
        <fullName evidence="5">ATP-binding cassette domain-containing protein</fullName>
    </submittedName>
</protein>
<evidence type="ECO:0000259" key="4">
    <source>
        <dbReference type="PROSITE" id="PS50893"/>
    </source>
</evidence>
<evidence type="ECO:0000256" key="3">
    <source>
        <dbReference type="ARBA" id="ARBA00022840"/>
    </source>
</evidence>
<reference evidence="5 6" key="1">
    <citation type="submission" date="2019-10" db="EMBL/GenBank/DDBJ databases">
        <title>Alkaliphilus serpentinus sp. nov. and Alkaliphilus pronyensis sp. nov., two novel anaerobic alkaliphilic species isolated from the serpentinized-hosted hydrothermal field of the Prony Bay (New Caledonia).</title>
        <authorList>
            <person name="Postec A."/>
        </authorList>
    </citation>
    <scope>NUCLEOTIDE SEQUENCE [LARGE SCALE GENOMIC DNA]</scope>
    <source>
        <strain evidence="5 6">LacT</strain>
    </source>
</reference>
<dbReference type="PANTHER" id="PTHR42781:SF9">
    <property type="entry name" value="AMINO ACID ABC TRANSPORTER, ATP-BINDING PROTEIN-RELATED"/>
    <property type="match status" value="1"/>
</dbReference>
<dbReference type="EMBL" id="WBZB01000057">
    <property type="protein sequence ID" value="KAB3525737.1"/>
    <property type="molecule type" value="Genomic_DNA"/>
</dbReference>
<proteinExistence type="predicted"/>
<keyword evidence="6" id="KW-1185">Reference proteome</keyword>
<dbReference type="InterPro" id="IPR003593">
    <property type="entry name" value="AAA+_ATPase"/>
</dbReference>
<dbReference type="Pfam" id="PF00005">
    <property type="entry name" value="ABC_tran"/>
    <property type="match status" value="1"/>
</dbReference>
<dbReference type="GO" id="GO:0005524">
    <property type="term" value="F:ATP binding"/>
    <property type="evidence" value="ECO:0007669"/>
    <property type="project" value="UniProtKB-KW"/>
</dbReference>
<dbReference type="RefSeq" id="WP_151867098.1">
    <property type="nucleotide sequence ID" value="NZ_WBZB01000057.1"/>
</dbReference>
<name>A0A833HLI5_9FIRM</name>
<keyword evidence="3 5" id="KW-0067">ATP-binding</keyword>
<dbReference type="SMART" id="SM00382">
    <property type="entry name" value="AAA"/>
    <property type="match status" value="1"/>
</dbReference>
<dbReference type="Proteomes" id="UP000465601">
    <property type="component" value="Unassembled WGS sequence"/>
</dbReference>
<evidence type="ECO:0000313" key="5">
    <source>
        <dbReference type="EMBL" id="KAB3525737.1"/>
    </source>
</evidence>
<dbReference type="AlphaFoldDB" id="A0A833HLI5"/>
<dbReference type="PROSITE" id="PS50893">
    <property type="entry name" value="ABC_TRANSPORTER_2"/>
    <property type="match status" value="1"/>
</dbReference>
<feature type="domain" description="ABC transporter" evidence="4">
    <location>
        <begin position="3"/>
        <end position="230"/>
    </location>
</feature>
<dbReference type="OrthoDB" id="9804199at2"/>
<dbReference type="PANTHER" id="PTHR42781">
    <property type="entry name" value="SPERMIDINE/PUTRESCINE IMPORT ATP-BINDING PROTEIN POTA"/>
    <property type="match status" value="1"/>
</dbReference>
<dbReference type="GO" id="GO:0016887">
    <property type="term" value="F:ATP hydrolysis activity"/>
    <property type="evidence" value="ECO:0007669"/>
    <property type="project" value="InterPro"/>
</dbReference>
<evidence type="ECO:0000256" key="1">
    <source>
        <dbReference type="ARBA" id="ARBA00022448"/>
    </source>
</evidence>
<gene>
    <name evidence="5" type="ORF">F8153_14640</name>
</gene>
<keyword evidence="2" id="KW-0547">Nucleotide-binding</keyword>
<organism evidence="5 6">
    <name type="scientific">Alkaliphilus serpentinus</name>
    <dbReference type="NCBI Taxonomy" id="1482731"/>
    <lineage>
        <taxon>Bacteria</taxon>
        <taxon>Bacillati</taxon>
        <taxon>Bacillota</taxon>
        <taxon>Clostridia</taxon>
        <taxon>Peptostreptococcales</taxon>
        <taxon>Natronincolaceae</taxon>
        <taxon>Alkaliphilus</taxon>
    </lineage>
</organism>
<accession>A0A833HLI5</accession>
<dbReference type="SUPFAM" id="SSF52540">
    <property type="entry name" value="P-loop containing nucleoside triphosphate hydrolases"/>
    <property type="match status" value="1"/>
</dbReference>
<sequence length="235" mass="26142">MDIQIKNLTKTYNNRKILAIDGFHIPSKSFLGIIGPNGAGKSTLVKIIAGLDTPSTGCILYNHEGLNQRINRNMTMVFQKPYLLRTTVYNNIAYPLKLRNINKEEIHTRVQKIIGEMGIAGLQHQKAWTLSGGEGQKVALARALIFNPSLLILDEATANIDPSSIYAMEDAIKCYYENNHATIIMVTHNIKQAKRLCNTVAFMNGGVIEESGTSDEVIYNPTKEATKTFIKEAFL</sequence>
<evidence type="ECO:0000313" key="6">
    <source>
        <dbReference type="Proteomes" id="UP000465601"/>
    </source>
</evidence>
<dbReference type="InterPro" id="IPR050093">
    <property type="entry name" value="ABC_SmlMolc_Importer"/>
</dbReference>
<dbReference type="InterPro" id="IPR027417">
    <property type="entry name" value="P-loop_NTPase"/>
</dbReference>